<proteinExistence type="predicted"/>
<organism evidence="1">
    <name type="scientific">uncultured Sulfurovum sp</name>
    <dbReference type="NCBI Taxonomy" id="269237"/>
    <lineage>
        <taxon>Bacteria</taxon>
        <taxon>Pseudomonadati</taxon>
        <taxon>Campylobacterota</taxon>
        <taxon>Epsilonproteobacteria</taxon>
        <taxon>Campylobacterales</taxon>
        <taxon>Sulfurovaceae</taxon>
        <taxon>Sulfurovum</taxon>
        <taxon>environmental samples</taxon>
    </lineage>
</organism>
<gene>
    <name evidence="1" type="ORF">HELGO_WM9917</name>
</gene>
<accession>A0A6S6SBU3</accession>
<reference evidence="1" key="1">
    <citation type="submission" date="2020-01" db="EMBL/GenBank/DDBJ databases">
        <authorList>
            <person name="Meier V. D."/>
            <person name="Meier V D."/>
        </authorList>
    </citation>
    <scope>NUCLEOTIDE SEQUENCE</scope>
    <source>
        <strain evidence="1">HLG_WM_MAG_05</strain>
    </source>
</reference>
<dbReference type="EMBL" id="CACVAU010000001">
    <property type="protein sequence ID" value="CAA6800462.1"/>
    <property type="molecule type" value="Genomic_DNA"/>
</dbReference>
<dbReference type="AlphaFoldDB" id="A0A6S6SBU3"/>
<evidence type="ECO:0000313" key="1">
    <source>
        <dbReference type="EMBL" id="CAA6800462.1"/>
    </source>
</evidence>
<sequence>MVLVHNIIKLVLITVFLSTSVMYADDSDRRDSVVRSANGNILAEILDIVYNLGVDLGTAIKIYLRED</sequence>
<name>A0A6S6SBU3_9BACT</name>
<protein>
    <submittedName>
        <fullName evidence="1">Uncharacterized protein</fullName>
    </submittedName>
</protein>